<evidence type="ECO:0000313" key="2">
    <source>
        <dbReference type="EMBL" id="GGB25386.1"/>
    </source>
</evidence>
<reference evidence="2" key="1">
    <citation type="journal article" date="2014" name="Int. J. Syst. Evol. Microbiol.">
        <title>Complete genome sequence of Corynebacterium casei LMG S-19264T (=DSM 44701T), isolated from a smear-ripened cheese.</title>
        <authorList>
            <consortium name="US DOE Joint Genome Institute (JGI-PGF)"/>
            <person name="Walter F."/>
            <person name="Albersmeier A."/>
            <person name="Kalinowski J."/>
            <person name="Ruckert C."/>
        </authorList>
    </citation>
    <scope>NUCLEOTIDE SEQUENCE</scope>
    <source>
        <strain evidence="2">CGMCC 1.15085</strain>
    </source>
</reference>
<dbReference type="InterPro" id="IPR001242">
    <property type="entry name" value="Condensation_dom"/>
</dbReference>
<dbReference type="Proteomes" id="UP000636793">
    <property type="component" value="Unassembled WGS sequence"/>
</dbReference>
<dbReference type="GO" id="GO:0044550">
    <property type="term" value="P:secondary metabolite biosynthetic process"/>
    <property type="evidence" value="ECO:0007669"/>
    <property type="project" value="TreeGrafter"/>
</dbReference>
<dbReference type="PANTHER" id="PTHR45527:SF1">
    <property type="entry name" value="FATTY ACID SYNTHASE"/>
    <property type="match status" value="1"/>
</dbReference>
<dbReference type="GO" id="GO:0003824">
    <property type="term" value="F:catalytic activity"/>
    <property type="evidence" value="ECO:0007669"/>
    <property type="project" value="InterPro"/>
</dbReference>
<evidence type="ECO:0000259" key="1">
    <source>
        <dbReference type="Pfam" id="PF00668"/>
    </source>
</evidence>
<dbReference type="SUPFAM" id="SSF52777">
    <property type="entry name" value="CoA-dependent acyltransferases"/>
    <property type="match status" value="2"/>
</dbReference>
<name>A0A916WSH5_9MICO</name>
<proteinExistence type="predicted"/>
<gene>
    <name evidence="2" type="ORF">GCM10011492_14310</name>
</gene>
<dbReference type="InterPro" id="IPR023213">
    <property type="entry name" value="CAT-like_dom_sf"/>
</dbReference>
<dbReference type="GO" id="GO:0005737">
    <property type="term" value="C:cytoplasm"/>
    <property type="evidence" value="ECO:0007669"/>
    <property type="project" value="TreeGrafter"/>
</dbReference>
<keyword evidence="3" id="KW-1185">Reference proteome</keyword>
<dbReference type="Gene3D" id="3.30.559.10">
    <property type="entry name" value="Chloramphenicol acetyltransferase-like domain"/>
    <property type="match status" value="1"/>
</dbReference>
<dbReference type="Pfam" id="PF00668">
    <property type="entry name" value="Condensation"/>
    <property type="match status" value="1"/>
</dbReference>
<dbReference type="AlphaFoldDB" id="A0A916WSH5"/>
<protein>
    <recommendedName>
        <fullName evidence="1">Condensation domain-containing protein</fullName>
    </recommendedName>
</protein>
<dbReference type="GO" id="GO:0008610">
    <property type="term" value="P:lipid biosynthetic process"/>
    <property type="evidence" value="ECO:0007669"/>
    <property type="project" value="UniProtKB-ARBA"/>
</dbReference>
<accession>A0A916WSH5</accession>
<reference evidence="2" key="2">
    <citation type="submission" date="2020-09" db="EMBL/GenBank/DDBJ databases">
        <authorList>
            <person name="Sun Q."/>
            <person name="Zhou Y."/>
        </authorList>
    </citation>
    <scope>NUCLEOTIDE SEQUENCE</scope>
    <source>
        <strain evidence="2">CGMCC 1.15085</strain>
    </source>
</reference>
<comment type="caution">
    <text evidence="2">The sequence shown here is derived from an EMBL/GenBank/DDBJ whole genome shotgun (WGS) entry which is preliminary data.</text>
</comment>
<dbReference type="PANTHER" id="PTHR45527">
    <property type="entry name" value="NONRIBOSOMAL PEPTIDE SYNTHETASE"/>
    <property type="match status" value="1"/>
</dbReference>
<organism evidence="2 3">
    <name type="scientific">Flexivirga endophytica</name>
    <dbReference type="NCBI Taxonomy" id="1849103"/>
    <lineage>
        <taxon>Bacteria</taxon>
        <taxon>Bacillati</taxon>
        <taxon>Actinomycetota</taxon>
        <taxon>Actinomycetes</taxon>
        <taxon>Micrococcales</taxon>
        <taxon>Dermacoccaceae</taxon>
        <taxon>Flexivirga</taxon>
    </lineage>
</organism>
<feature type="domain" description="Condensation" evidence="1">
    <location>
        <begin position="66"/>
        <end position="379"/>
    </location>
</feature>
<dbReference type="RefSeq" id="WP_188836277.1">
    <property type="nucleotide sequence ID" value="NZ_BMHI01000002.1"/>
</dbReference>
<dbReference type="Gene3D" id="3.30.559.30">
    <property type="entry name" value="Nonribosomal peptide synthetase, condensation domain"/>
    <property type="match status" value="1"/>
</dbReference>
<evidence type="ECO:0000313" key="3">
    <source>
        <dbReference type="Proteomes" id="UP000636793"/>
    </source>
</evidence>
<sequence length="491" mass="53068">MEMTSIESWHPRPGEVLEIRPTEQTLDATRSAAALTARPSLLQESHIRTAADRRAKGVPWSPWLAFSFHIPQPLDRDALRRTMQRFVTRHGALLSWFEIPDDAQIDDSTTFTRRALEADDVELELVDAGVAADTEAARAAITERFAAGTSPLEWPSFAAGAIDHGADGFSVYYGVDHSFTDGVSITLAVDDIFRIYQLEAHGEGAEPAEVGSYVDFSEVERARSERLTWRTPAVRTWARALLSVRNKLPSTSLDIGLEPGETGPSTRTNRTLADAATMQAFEQRCKAHGGGASAGLFGILALIDVALTGRSSYFVLNTVATRSEPQYAMAQGWFINLVPVAFRVPRRAGFDDLVGRAQKSMNRSKAATDVPARAIVDYAAKFGGVKVGATAVPPMVSYLDMRRLPGAELPGVDDAHALGGPGTTGDVSMWLNRRTDRTYALMSYPDNATAAASIDHYFRAITELIRAVASGELVGIETARAAMGSAVPATS</sequence>
<dbReference type="GO" id="GO:0043041">
    <property type="term" value="P:amino acid activation for nonribosomal peptide biosynthetic process"/>
    <property type="evidence" value="ECO:0007669"/>
    <property type="project" value="TreeGrafter"/>
</dbReference>
<dbReference type="GO" id="GO:0031177">
    <property type="term" value="F:phosphopantetheine binding"/>
    <property type="evidence" value="ECO:0007669"/>
    <property type="project" value="TreeGrafter"/>
</dbReference>
<dbReference type="EMBL" id="BMHI01000002">
    <property type="protein sequence ID" value="GGB25386.1"/>
    <property type="molecule type" value="Genomic_DNA"/>
</dbReference>